<feature type="region of interest" description="Disordered" evidence="1">
    <location>
        <begin position="84"/>
        <end position="120"/>
    </location>
</feature>
<feature type="compositionally biased region" description="Acidic residues" evidence="1">
    <location>
        <begin position="1"/>
        <end position="13"/>
    </location>
</feature>
<feature type="region of interest" description="Disordered" evidence="1">
    <location>
        <begin position="1"/>
        <end position="70"/>
    </location>
</feature>
<dbReference type="AlphaFoldDB" id="A0A150GSG4"/>
<reference evidence="3" key="1">
    <citation type="journal article" date="2016" name="Nat. Commun.">
        <title>The Gonium pectorale genome demonstrates co-option of cell cycle regulation during the evolution of multicellularity.</title>
        <authorList>
            <person name="Hanschen E.R."/>
            <person name="Marriage T.N."/>
            <person name="Ferris P.J."/>
            <person name="Hamaji T."/>
            <person name="Toyoda A."/>
            <person name="Fujiyama A."/>
            <person name="Neme R."/>
            <person name="Noguchi H."/>
            <person name="Minakuchi Y."/>
            <person name="Suzuki M."/>
            <person name="Kawai-Toyooka H."/>
            <person name="Smith D.R."/>
            <person name="Sparks H."/>
            <person name="Anderson J."/>
            <person name="Bakaric R."/>
            <person name="Luria V."/>
            <person name="Karger A."/>
            <person name="Kirschner M.W."/>
            <person name="Durand P.M."/>
            <person name="Michod R.E."/>
            <person name="Nozaki H."/>
            <person name="Olson B.J."/>
        </authorList>
    </citation>
    <scope>NUCLEOTIDE SEQUENCE [LARGE SCALE GENOMIC DNA]</scope>
    <source>
        <strain evidence="3">NIES-2863</strain>
    </source>
</reference>
<accession>A0A150GSG4</accession>
<dbReference type="Proteomes" id="UP000075714">
    <property type="component" value="Unassembled WGS sequence"/>
</dbReference>
<proteinExistence type="predicted"/>
<sequence>MLADESDEDDEVDTGARRHRRGSRASDVAGEATEGSGPGDASDDDNSSSDELEYSELERMGLSPLSIPESLCRTPVDDVIAEMLEDSTAEREQRGEGKKAEKASPVPFRGMLSAVTSYGR</sequence>
<comment type="caution">
    <text evidence="2">The sequence shown here is derived from an EMBL/GenBank/DDBJ whole genome shotgun (WGS) entry which is preliminary data.</text>
</comment>
<evidence type="ECO:0000256" key="1">
    <source>
        <dbReference type="SAM" id="MobiDB-lite"/>
    </source>
</evidence>
<feature type="compositionally biased region" description="Acidic residues" evidence="1">
    <location>
        <begin position="41"/>
        <end position="55"/>
    </location>
</feature>
<feature type="compositionally biased region" description="Basic and acidic residues" evidence="1">
    <location>
        <begin position="88"/>
        <end position="102"/>
    </location>
</feature>
<keyword evidence="3" id="KW-1185">Reference proteome</keyword>
<evidence type="ECO:0000313" key="2">
    <source>
        <dbReference type="EMBL" id="KXZ52819.1"/>
    </source>
</evidence>
<organism evidence="2 3">
    <name type="scientific">Gonium pectorale</name>
    <name type="common">Green alga</name>
    <dbReference type="NCBI Taxonomy" id="33097"/>
    <lineage>
        <taxon>Eukaryota</taxon>
        <taxon>Viridiplantae</taxon>
        <taxon>Chlorophyta</taxon>
        <taxon>core chlorophytes</taxon>
        <taxon>Chlorophyceae</taxon>
        <taxon>CS clade</taxon>
        <taxon>Chlamydomonadales</taxon>
        <taxon>Volvocaceae</taxon>
        <taxon>Gonium</taxon>
    </lineage>
</organism>
<dbReference type="EMBL" id="LSYV01000009">
    <property type="protein sequence ID" value="KXZ52819.1"/>
    <property type="molecule type" value="Genomic_DNA"/>
</dbReference>
<evidence type="ECO:0000313" key="3">
    <source>
        <dbReference type="Proteomes" id="UP000075714"/>
    </source>
</evidence>
<protein>
    <submittedName>
        <fullName evidence="2">Uncharacterized protein</fullName>
    </submittedName>
</protein>
<name>A0A150GSG4_GONPE</name>
<gene>
    <name evidence="2" type="ORF">GPECTOR_8g203</name>
</gene>